<evidence type="ECO:0000256" key="15">
    <source>
        <dbReference type="RuleBase" id="RU004249"/>
    </source>
</evidence>
<evidence type="ECO:0000256" key="12">
    <source>
        <dbReference type="ARBA" id="ARBA00047872"/>
    </source>
</evidence>
<dbReference type="Pfam" id="PF22468">
    <property type="entry name" value="ACT_9"/>
    <property type="match status" value="1"/>
</dbReference>
<protein>
    <recommendedName>
        <fullName evidence="14">Aspartokinase</fullName>
        <ecNumber evidence="14">2.7.2.4</ecNumber>
    </recommendedName>
</protein>
<dbReference type="InterPro" id="IPR018042">
    <property type="entry name" value="Aspartate_kinase_CS"/>
</dbReference>
<proteinExistence type="inferred from homology"/>
<dbReference type="Gene3D" id="3.40.1160.10">
    <property type="entry name" value="Acetylglutamate kinase-like"/>
    <property type="match status" value="1"/>
</dbReference>
<evidence type="ECO:0000256" key="11">
    <source>
        <dbReference type="ARBA" id="ARBA00023154"/>
    </source>
</evidence>
<dbReference type="GO" id="GO:0004072">
    <property type="term" value="F:aspartate kinase activity"/>
    <property type="evidence" value="ECO:0007669"/>
    <property type="project" value="UniProtKB-EC"/>
</dbReference>
<organism evidence="17 18">
    <name type="scientific">Solobacterium moorei</name>
    <dbReference type="NCBI Taxonomy" id="102148"/>
    <lineage>
        <taxon>Bacteria</taxon>
        <taxon>Bacillati</taxon>
        <taxon>Bacillota</taxon>
        <taxon>Erysipelotrichia</taxon>
        <taxon>Erysipelotrichales</taxon>
        <taxon>Erysipelotrichaceae</taxon>
        <taxon>Solobacterium</taxon>
    </lineage>
</organism>
<evidence type="ECO:0000256" key="1">
    <source>
        <dbReference type="ARBA" id="ARBA00003121"/>
    </source>
</evidence>
<evidence type="ECO:0000256" key="6">
    <source>
        <dbReference type="ARBA" id="ARBA00022679"/>
    </source>
</evidence>
<dbReference type="GO" id="GO:0009089">
    <property type="term" value="P:lysine biosynthetic process via diaminopimelate"/>
    <property type="evidence" value="ECO:0007669"/>
    <property type="project" value="UniProtKB-UniPathway"/>
</dbReference>
<reference evidence="17 18" key="1">
    <citation type="submission" date="2018-08" db="EMBL/GenBank/DDBJ databases">
        <title>A genome reference for cultivated species of the human gut microbiota.</title>
        <authorList>
            <person name="Zou Y."/>
            <person name="Xue W."/>
            <person name="Luo G."/>
        </authorList>
    </citation>
    <scope>NUCLEOTIDE SEQUENCE [LARGE SCALE GENOMIC DNA]</scope>
    <source>
        <strain evidence="17 18">AF18-46</strain>
    </source>
</reference>
<dbReference type="GO" id="GO:0005829">
    <property type="term" value="C:cytosol"/>
    <property type="evidence" value="ECO:0007669"/>
    <property type="project" value="TreeGrafter"/>
</dbReference>
<dbReference type="SUPFAM" id="SSF55021">
    <property type="entry name" value="ACT-like"/>
    <property type="match status" value="2"/>
</dbReference>
<comment type="pathway">
    <text evidence="2 15">Amino-acid biosynthesis; L-lysine biosynthesis via DAP pathway; (S)-tetrahydrodipicolinate from L-aspartate: step 1/4.</text>
</comment>
<dbReference type="EMBL" id="QRWX01000003">
    <property type="protein sequence ID" value="RGT54993.1"/>
    <property type="molecule type" value="Genomic_DNA"/>
</dbReference>
<comment type="catalytic activity">
    <reaction evidence="12 14">
        <text>L-aspartate + ATP = 4-phospho-L-aspartate + ADP</text>
        <dbReference type="Rhea" id="RHEA:23776"/>
        <dbReference type="ChEBI" id="CHEBI:29991"/>
        <dbReference type="ChEBI" id="CHEBI:30616"/>
        <dbReference type="ChEBI" id="CHEBI:57535"/>
        <dbReference type="ChEBI" id="CHEBI:456216"/>
        <dbReference type="EC" id="2.7.2.4"/>
    </reaction>
</comment>
<dbReference type="InterPro" id="IPR002912">
    <property type="entry name" value="ACT_dom"/>
</dbReference>
<keyword evidence="15" id="KW-0028">Amino-acid biosynthesis</keyword>
<dbReference type="UniPathway" id="UPA00034">
    <property type="reaction ID" value="UER00015"/>
</dbReference>
<evidence type="ECO:0000256" key="14">
    <source>
        <dbReference type="RuleBase" id="RU003448"/>
    </source>
</evidence>
<dbReference type="NCBIfam" id="NF006540">
    <property type="entry name" value="PRK09034.1"/>
    <property type="match status" value="1"/>
</dbReference>
<evidence type="ECO:0000313" key="18">
    <source>
        <dbReference type="Proteomes" id="UP000284731"/>
    </source>
</evidence>
<dbReference type="Pfam" id="PF00696">
    <property type="entry name" value="AA_kinase"/>
    <property type="match status" value="1"/>
</dbReference>
<dbReference type="EC" id="2.7.2.4" evidence="14"/>
<evidence type="ECO:0000256" key="2">
    <source>
        <dbReference type="ARBA" id="ARBA00004766"/>
    </source>
</evidence>
<dbReference type="InterPro" id="IPR001048">
    <property type="entry name" value="Asp/Glu/Uridylate_kinase"/>
</dbReference>
<evidence type="ECO:0000256" key="7">
    <source>
        <dbReference type="ARBA" id="ARBA00022741"/>
    </source>
</evidence>
<dbReference type="InterPro" id="IPR045865">
    <property type="entry name" value="ACT-like_dom_sf"/>
</dbReference>
<dbReference type="InterPro" id="IPR054352">
    <property type="entry name" value="ACT_Aspartokinase"/>
</dbReference>
<comment type="caution">
    <text evidence="17">The sequence shown here is derived from an EMBL/GenBank/DDBJ whole genome shotgun (WGS) entry which is preliminary data.</text>
</comment>
<dbReference type="PIRSF" id="PIRSF000726">
    <property type="entry name" value="Asp_kin"/>
    <property type="match status" value="1"/>
</dbReference>
<feature type="binding site" evidence="13">
    <location>
        <position position="49"/>
    </location>
    <ligand>
        <name>substrate</name>
    </ligand>
</feature>
<keyword evidence="8 14" id="KW-0418">Kinase</keyword>
<dbReference type="GO" id="GO:0009088">
    <property type="term" value="P:threonine biosynthetic process"/>
    <property type="evidence" value="ECO:0007669"/>
    <property type="project" value="UniProtKB-UniPathway"/>
</dbReference>
<keyword evidence="7 13" id="KW-0547">Nucleotide-binding</keyword>
<dbReference type="PANTHER" id="PTHR21499:SF67">
    <property type="entry name" value="ASPARTOKINASE 3"/>
    <property type="match status" value="1"/>
</dbReference>
<dbReference type="PANTHER" id="PTHR21499">
    <property type="entry name" value="ASPARTATE KINASE"/>
    <property type="match status" value="1"/>
</dbReference>
<feature type="binding site" evidence="13">
    <location>
        <begin position="5"/>
        <end position="8"/>
    </location>
    <ligand>
        <name>ATP</name>
        <dbReference type="ChEBI" id="CHEBI:30616"/>
    </ligand>
</feature>
<dbReference type="PROSITE" id="PS00324">
    <property type="entry name" value="ASPARTOKINASE"/>
    <property type="match status" value="1"/>
</dbReference>
<dbReference type="RefSeq" id="WP_118765041.1">
    <property type="nucleotide sequence ID" value="NZ_CABJCF010000003.1"/>
</dbReference>
<dbReference type="Gene3D" id="3.30.2130.10">
    <property type="entry name" value="VC0802-like"/>
    <property type="match status" value="1"/>
</dbReference>
<evidence type="ECO:0000259" key="16">
    <source>
        <dbReference type="PROSITE" id="PS51671"/>
    </source>
</evidence>
<evidence type="ECO:0000256" key="3">
    <source>
        <dbReference type="ARBA" id="ARBA00004986"/>
    </source>
</evidence>
<name>A0A412PD71_9FIRM</name>
<dbReference type="NCBIfam" id="TIGR00657">
    <property type="entry name" value="asp_kinases"/>
    <property type="match status" value="1"/>
</dbReference>
<dbReference type="InterPro" id="IPR005260">
    <property type="entry name" value="Asp_kin_monofn"/>
</dbReference>
<evidence type="ECO:0000256" key="5">
    <source>
        <dbReference type="ARBA" id="ARBA00010122"/>
    </source>
</evidence>
<comment type="pathway">
    <text evidence="4 15">Amino-acid biosynthesis; L-threonine biosynthesis; L-threonine from L-aspartate: step 1/5.</text>
</comment>
<gene>
    <name evidence="17" type="ORF">DWX20_07435</name>
</gene>
<evidence type="ECO:0000256" key="9">
    <source>
        <dbReference type="ARBA" id="ARBA00022840"/>
    </source>
</evidence>
<feature type="binding site" evidence="13">
    <location>
        <begin position="205"/>
        <end position="206"/>
    </location>
    <ligand>
        <name>ATP</name>
        <dbReference type="ChEBI" id="CHEBI:30616"/>
    </ligand>
</feature>
<dbReference type="GO" id="GO:0005524">
    <property type="term" value="F:ATP binding"/>
    <property type="evidence" value="ECO:0007669"/>
    <property type="project" value="UniProtKB-KW"/>
</dbReference>
<evidence type="ECO:0000256" key="13">
    <source>
        <dbReference type="PIRSR" id="PIRSR000726-1"/>
    </source>
</evidence>
<sequence>MIVSKFGGSSVASKEQFEKVKRIVEANANRKFIVVSACGKENCDDYKVTDLLYLLHAHINYGVSYETIFSLVKEKYQRICGSLALKIDLEKEFASIKEMLDTHAPVDYIVSRGEYLTARCMAEYLGAKFLDAKDVIAFKYNGDFDFEKIKLNLDRLVDMNRKYVIPGFYGALPNGQIKVMSRGGSDITGSILANITDAEVYENWTDVSGILVADPRIIDNPQQIPVITYSELRGMSYMGANVLHDDAIFPVREKNIPIHILNTNEPDNPGTFIQDDCQEYDKANGTSTVTGITGRRDYASFTVVKSHSSTEVGFLRRLLFIFEEYHISIESVPITVDTFTVIVQKGAIEQCKYEILAKIKKELEPDELMLEEDLAMVAIVGRGMKQVPGASGQLLSEFGNHKINIKVINQSADELSVVVGVSNHDFHNAIRCIYERFIQEEREHA</sequence>
<feature type="binding site" evidence="13">
    <location>
        <position position="114"/>
    </location>
    <ligand>
        <name>substrate</name>
    </ligand>
</feature>
<dbReference type="GO" id="GO:0019877">
    <property type="term" value="P:diaminopimelate biosynthetic process"/>
    <property type="evidence" value="ECO:0007669"/>
    <property type="project" value="UniProtKB-KW"/>
</dbReference>
<comment type="function">
    <text evidence="1">Catalyzes the phosphorylation of the beta-carboxyl group of aspartic acid with ATP to yield 4-phospho-L-aspartate, which is involved in the branched biosynthetic pathway leading to the biosynthesis of amino acids threonine, isoleucine and methionine.</text>
</comment>
<accession>A0A412PD71</accession>
<evidence type="ECO:0000256" key="10">
    <source>
        <dbReference type="ARBA" id="ARBA00022915"/>
    </source>
</evidence>
<comment type="similarity">
    <text evidence="5 14">Belongs to the aspartokinase family.</text>
</comment>
<dbReference type="SUPFAM" id="SSF53633">
    <property type="entry name" value="Carbamate kinase-like"/>
    <property type="match status" value="1"/>
</dbReference>
<dbReference type="InterPro" id="IPR001341">
    <property type="entry name" value="Asp_kinase"/>
</dbReference>
<dbReference type="InterPro" id="IPR036393">
    <property type="entry name" value="AceGlu_kinase-like_sf"/>
</dbReference>
<dbReference type="UniPathway" id="UPA00050">
    <property type="reaction ID" value="UER00461"/>
</dbReference>
<dbReference type="Proteomes" id="UP000284731">
    <property type="component" value="Unassembled WGS sequence"/>
</dbReference>
<keyword evidence="11" id="KW-0457">Lysine biosynthesis</keyword>
<evidence type="ECO:0000313" key="17">
    <source>
        <dbReference type="EMBL" id="RGT54993.1"/>
    </source>
</evidence>
<dbReference type="AlphaFoldDB" id="A0A412PD71"/>
<keyword evidence="9 13" id="KW-0067">ATP-binding</keyword>
<comment type="pathway">
    <text evidence="3 15">Amino-acid biosynthesis; L-methionine biosynthesis via de novo pathway; L-homoserine from L-aspartate: step 1/3.</text>
</comment>
<evidence type="ECO:0000256" key="8">
    <source>
        <dbReference type="ARBA" id="ARBA00022777"/>
    </source>
</evidence>
<evidence type="ECO:0000256" key="4">
    <source>
        <dbReference type="ARBA" id="ARBA00005139"/>
    </source>
</evidence>
<keyword evidence="10" id="KW-0220">Diaminopimelate biosynthesis</keyword>
<dbReference type="GO" id="GO:0009090">
    <property type="term" value="P:homoserine biosynthetic process"/>
    <property type="evidence" value="ECO:0007669"/>
    <property type="project" value="TreeGrafter"/>
</dbReference>
<feature type="domain" description="ACT" evidence="16">
    <location>
        <begin position="379"/>
        <end position="445"/>
    </location>
</feature>
<keyword evidence="6 14" id="KW-0808">Transferase</keyword>
<feature type="binding site" evidence="13">
    <location>
        <position position="216"/>
    </location>
    <ligand>
        <name>ATP</name>
        <dbReference type="ChEBI" id="CHEBI:30616"/>
    </ligand>
</feature>
<dbReference type="PROSITE" id="PS51671">
    <property type="entry name" value="ACT"/>
    <property type="match status" value="1"/>
</dbReference>
<dbReference type="UniPathway" id="UPA00051">
    <property type="reaction ID" value="UER00462"/>
</dbReference>